<evidence type="ECO:0000313" key="1">
    <source>
        <dbReference type="EMBL" id="ACY17913.1"/>
    </source>
</evidence>
<evidence type="ECO:0000313" key="2">
    <source>
        <dbReference type="Proteomes" id="UP000001880"/>
    </source>
</evidence>
<dbReference type="OrthoDB" id="5521562at2"/>
<dbReference type="InterPro" id="IPR019734">
    <property type="entry name" value="TPR_rpt"/>
</dbReference>
<sequence>MAQENDSRRERIATFKIHIAQTPDDPFPRYALAMEYRTLGQLDKSRLIFKDLINQFPDYVPSYLMYGSTLVELGDSAEAEQIFTKGIEVAGRKRDSHAREELRGALDHLQNKG</sequence>
<dbReference type="Pfam" id="PF13181">
    <property type="entry name" value="TPR_8"/>
    <property type="match status" value="2"/>
</dbReference>
<dbReference type="eggNOG" id="COG4783">
    <property type="taxonomic scope" value="Bacteria"/>
</dbReference>
<organism evidence="1 2">
    <name type="scientific">Haliangium ochraceum (strain DSM 14365 / JCM 11303 / SMP-2)</name>
    <dbReference type="NCBI Taxonomy" id="502025"/>
    <lineage>
        <taxon>Bacteria</taxon>
        <taxon>Pseudomonadati</taxon>
        <taxon>Myxococcota</taxon>
        <taxon>Polyangia</taxon>
        <taxon>Haliangiales</taxon>
        <taxon>Kofleriaceae</taxon>
        <taxon>Haliangium</taxon>
    </lineage>
</organism>
<dbReference type="AlphaFoldDB" id="D0LYP7"/>
<dbReference type="Gene3D" id="1.25.40.10">
    <property type="entry name" value="Tetratricopeptide repeat domain"/>
    <property type="match status" value="1"/>
</dbReference>
<accession>D0LYP7</accession>
<dbReference type="InterPro" id="IPR011990">
    <property type="entry name" value="TPR-like_helical_dom_sf"/>
</dbReference>
<dbReference type="EMBL" id="CP001804">
    <property type="protein sequence ID" value="ACY17913.1"/>
    <property type="molecule type" value="Genomic_DNA"/>
</dbReference>
<dbReference type="SUPFAM" id="SSF48452">
    <property type="entry name" value="TPR-like"/>
    <property type="match status" value="1"/>
</dbReference>
<reference evidence="1 2" key="1">
    <citation type="journal article" date="2010" name="Stand. Genomic Sci.">
        <title>Complete genome sequence of Haliangium ochraceum type strain (SMP-2).</title>
        <authorList>
            <consortium name="US DOE Joint Genome Institute (JGI-PGF)"/>
            <person name="Ivanova N."/>
            <person name="Daum C."/>
            <person name="Lang E."/>
            <person name="Abt B."/>
            <person name="Kopitz M."/>
            <person name="Saunders E."/>
            <person name="Lapidus A."/>
            <person name="Lucas S."/>
            <person name="Glavina Del Rio T."/>
            <person name="Nolan M."/>
            <person name="Tice H."/>
            <person name="Copeland A."/>
            <person name="Cheng J.F."/>
            <person name="Chen F."/>
            <person name="Bruce D."/>
            <person name="Goodwin L."/>
            <person name="Pitluck S."/>
            <person name="Mavromatis K."/>
            <person name="Pati A."/>
            <person name="Mikhailova N."/>
            <person name="Chen A."/>
            <person name="Palaniappan K."/>
            <person name="Land M."/>
            <person name="Hauser L."/>
            <person name="Chang Y.J."/>
            <person name="Jeffries C.D."/>
            <person name="Detter J.C."/>
            <person name="Brettin T."/>
            <person name="Rohde M."/>
            <person name="Goker M."/>
            <person name="Bristow J."/>
            <person name="Markowitz V."/>
            <person name="Eisen J.A."/>
            <person name="Hugenholtz P."/>
            <person name="Kyrpides N.C."/>
            <person name="Klenk H.P."/>
        </authorList>
    </citation>
    <scope>NUCLEOTIDE SEQUENCE [LARGE SCALE GENOMIC DNA]</scope>
    <source>
        <strain evidence="2">DSM 14365 / CIP 107738 / JCM 11303 / AJ 13395 / SMP-2</strain>
    </source>
</reference>
<proteinExistence type="predicted"/>
<dbReference type="RefSeq" id="WP_012830505.1">
    <property type="nucleotide sequence ID" value="NC_013440.1"/>
</dbReference>
<name>D0LYP7_HALO1</name>
<protein>
    <submittedName>
        <fullName evidence="1">Uncharacterized protein</fullName>
    </submittedName>
</protein>
<dbReference type="KEGG" id="hoh:Hoch_5430"/>
<dbReference type="Proteomes" id="UP000001880">
    <property type="component" value="Chromosome"/>
</dbReference>
<gene>
    <name evidence="1" type="ordered locus">Hoch_5430</name>
</gene>
<dbReference type="STRING" id="502025.Hoch_5430"/>
<keyword evidence="2" id="KW-1185">Reference proteome</keyword>
<dbReference type="HOGENOM" id="CLU_146069_0_1_7"/>